<dbReference type="Pfam" id="PF13472">
    <property type="entry name" value="Lipase_GDSL_2"/>
    <property type="match status" value="1"/>
</dbReference>
<keyword evidence="4" id="KW-1185">Reference proteome</keyword>
<evidence type="ECO:0000313" key="3">
    <source>
        <dbReference type="EMBL" id="RKM90215.1"/>
    </source>
</evidence>
<accession>A0A420UU01</accession>
<dbReference type="OrthoDB" id="1828825at2"/>
<dbReference type="SUPFAM" id="SSF52266">
    <property type="entry name" value="SGNH hydrolase"/>
    <property type="match status" value="1"/>
</dbReference>
<comment type="caution">
    <text evidence="3">The sequence shown here is derived from an EMBL/GenBank/DDBJ whole genome shotgun (WGS) entry which is preliminary data.</text>
</comment>
<evidence type="ECO:0000259" key="2">
    <source>
        <dbReference type="Pfam" id="PF13472"/>
    </source>
</evidence>
<dbReference type="EMBL" id="JNAD02000024">
    <property type="protein sequence ID" value="RKM90215.1"/>
    <property type="molecule type" value="Genomic_DNA"/>
</dbReference>
<proteinExistence type="predicted"/>
<dbReference type="Gene3D" id="3.40.50.1110">
    <property type="entry name" value="SGNH hydrolase"/>
    <property type="match status" value="1"/>
</dbReference>
<dbReference type="CDD" id="cd01830">
    <property type="entry name" value="XynE_like"/>
    <property type="match status" value="1"/>
</dbReference>
<dbReference type="AlphaFoldDB" id="A0A420UU01"/>
<dbReference type="Proteomes" id="UP000028058">
    <property type="component" value="Unassembled WGS sequence"/>
</dbReference>
<dbReference type="InterPro" id="IPR036514">
    <property type="entry name" value="SGNH_hydro_sf"/>
</dbReference>
<dbReference type="GO" id="GO:0016787">
    <property type="term" value="F:hydrolase activity"/>
    <property type="evidence" value="ECO:0007669"/>
    <property type="project" value="UniProtKB-KW"/>
</dbReference>
<name>A0A420UU01_9ACTN</name>
<dbReference type="InterPro" id="IPR053140">
    <property type="entry name" value="GDSL_Rv0518-like"/>
</dbReference>
<organism evidence="3 4">
    <name type="scientific">Streptomyces xinghaiensis</name>
    <dbReference type="NCBI Taxonomy" id="1038928"/>
    <lineage>
        <taxon>Bacteria</taxon>
        <taxon>Bacillati</taxon>
        <taxon>Actinomycetota</taxon>
        <taxon>Actinomycetes</taxon>
        <taxon>Kitasatosporales</taxon>
        <taxon>Streptomycetaceae</taxon>
        <taxon>Streptomyces</taxon>
    </lineage>
</organism>
<evidence type="ECO:0000313" key="4">
    <source>
        <dbReference type="Proteomes" id="UP000028058"/>
    </source>
</evidence>
<keyword evidence="3" id="KW-0378">Hydrolase</keyword>
<dbReference type="RefSeq" id="WP_078649616.1">
    <property type="nucleotide sequence ID" value="NZ_CP134822.1"/>
</dbReference>
<sequence>MPRSRARREARLGRARRTPPPGRWGTILLTSLSLVLTGTPALAGSAERAPATPRPLPLHRLFDNTAISDDARPDGADFDGAGRSLSAGDLRAAGWTPGRTLALDAARLTWPRSAPGEPDNVRADGQSVALRGRGGAVTFLVAGTGGTASGSGTIRYRDGTRGTYTLTAPDWRSGPAATRAVTLPHVNTRDGQRTEKARLYAVTVPAERGRAVASVTLPRDPGPETDLHVFAAAVRETDTGWTGSWSRAVGGYAKAGPWTDRTLRLVVHTSTGGRGLRIRLSNTFADTPVRIGAATVAVQREGAEPRGEPARLTFGGRSGTEIPAGAQAWSDPLRFPVPAAANLLVSFHLPETVTAVPVHTKAIQRSYLSEQDSGDRTGDTSGAAFTGSLTTYPFLTGVDVRGGPGSVVVLGDSITDGNHSEEGGNRRWPDVLARRFLEQDDVPRHGVLNQGISANRIVTDRYPGEGVDRDTAGVSAQHRLERDALAQTSARTVVVFEGINDVRWDTPPEQVIDGLRAIGERVRARGLRAVAATLTPCEGYPDCTSEVEARRTAVNTYLRERGTRENGGPFDALLDFDEVLRDPGRPTRMLPAYDSGDGLHPGHEGLRALADSVDLRELVKRGR</sequence>
<reference evidence="3 4" key="1">
    <citation type="journal article" date="2014" name="Genome Announc.">
        <title>Draft Genome Sequence of Streptomyces fradiae ATCC 19609, a Strain Highly Sensitive to Antibiotics.</title>
        <authorList>
            <person name="Bekker O.B."/>
            <person name="Klimina K.M."/>
            <person name="Vatlin A.A."/>
            <person name="Zakharevich N.V."/>
            <person name="Kasianov A.S."/>
            <person name="Danilenko V.N."/>
        </authorList>
    </citation>
    <scope>NUCLEOTIDE SEQUENCE [LARGE SCALE GENOMIC DNA]</scope>
    <source>
        <strain evidence="3 4">ATCC 19609</strain>
    </source>
</reference>
<evidence type="ECO:0000256" key="1">
    <source>
        <dbReference type="SAM" id="MobiDB-lite"/>
    </source>
</evidence>
<gene>
    <name evidence="3" type="ORF">SFRA_031830</name>
</gene>
<dbReference type="InterPro" id="IPR013830">
    <property type="entry name" value="SGNH_hydro"/>
</dbReference>
<dbReference type="PANTHER" id="PTHR43784">
    <property type="entry name" value="GDSL-LIKE LIPASE/ACYLHYDROLASE, PUTATIVE (AFU_ORTHOLOGUE AFUA_2G00820)-RELATED"/>
    <property type="match status" value="1"/>
</dbReference>
<dbReference type="PANTHER" id="PTHR43784:SF2">
    <property type="entry name" value="GDSL-LIKE LIPASE_ACYLHYDROLASE, PUTATIVE (AFU_ORTHOLOGUE AFUA_2G00820)-RELATED"/>
    <property type="match status" value="1"/>
</dbReference>
<protein>
    <submittedName>
        <fullName evidence="3">SGNH/GDSL hydrolase family protein</fullName>
    </submittedName>
</protein>
<feature type="domain" description="SGNH hydrolase-type esterase" evidence="2">
    <location>
        <begin position="409"/>
        <end position="607"/>
    </location>
</feature>
<feature type="region of interest" description="Disordered" evidence="1">
    <location>
        <begin position="1"/>
        <end position="23"/>
    </location>
</feature>